<dbReference type="AlphaFoldDB" id="A0A8H7BL41"/>
<dbReference type="Pfam" id="PF00621">
    <property type="entry name" value="RhoGEF"/>
    <property type="match status" value="1"/>
</dbReference>
<dbReference type="Gene3D" id="2.30.29.30">
    <property type="entry name" value="Pleckstrin-homology domain (PH domain)/Phosphotyrosine-binding domain (PTB)"/>
    <property type="match status" value="1"/>
</dbReference>
<protein>
    <submittedName>
        <fullName evidence="3">Protein T2</fullName>
    </submittedName>
</protein>
<proteinExistence type="predicted"/>
<keyword evidence="4" id="KW-1185">Reference proteome</keyword>
<dbReference type="PROSITE" id="PS50003">
    <property type="entry name" value="PH_DOMAIN"/>
    <property type="match status" value="1"/>
</dbReference>
<dbReference type="GO" id="GO:0005085">
    <property type="term" value="F:guanyl-nucleotide exchange factor activity"/>
    <property type="evidence" value="ECO:0007669"/>
    <property type="project" value="InterPro"/>
</dbReference>
<dbReference type="EMBL" id="JABAYA010000101">
    <property type="protein sequence ID" value="KAF7725249.1"/>
    <property type="molecule type" value="Genomic_DNA"/>
</dbReference>
<dbReference type="PROSITE" id="PS50010">
    <property type="entry name" value="DH_2"/>
    <property type="match status" value="1"/>
</dbReference>
<dbReference type="InterPro" id="IPR035899">
    <property type="entry name" value="DBL_dom_sf"/>
</dbReference>
<comment type="caution">
    <text evidence="3">The sequence shown here is derived from an EMBL/GenBank/DDBJ whole genome shotgun (WGS) entry which is preliminary data.</text>
</comment>
<accession>A0A8H7BL41</accession>
<evidence type="ECO:0000259" key="2">
    <source>
        <dbReference type="PROSITE" id="PS50010"/>
    </source>
</evidence>
<feature type="domain" description="PH" evidence="1">
    <location>
        <begin position="268"/>
        <end position="386"/>
    </location>
</feature>
<dbReference type="InterPro" id="IPR000219">
    <property type="entry name" value="DH_dom"/>
</dbReference>
<dbReference type="PANTHER" id="PTHR12673">
    <property type="entry name" value="FACIOGENITAL DYSPLASIA PROTEIN"/>
    <property type="match status" value="1"/>
</dbReference>
<gene>
    <name evidence="3" type="primary">ECT2</name>
    <name evidence="3" type="ORF">EC973_000337</name>
</gene>
<evidence type="ECO:0000313" key="4">
    <source>
        <dbReference type="Proteomes" id="UP000605846"/>
    </source>
</evidence>
<feature type="domain" description="DH" evidence="2">
    <location>
        <begin position="43"/>
        <end position="239"/>
    </location>
</feature>
<dbReference type="InterPro" id="IPR011993">
    <property type="entry name" value="PH-like_dom_sf"/>
</dbReference>
<dbReference type="OrthoDB" id="660555at2759"/>
<evidence type="ECO:0000259" key="1">
    <source>
        <dbReference type="PROSITE" id="PS50003"/>
    </source>
</evidence>
<dbReference type="InterPro" id="IPR051092">
    <property type="entry name" value="FYVE_RhoGEF_PH"/>
</dbReference>
<dbReference type="PANTHER" id="PTHR12673:SF159">
    <property type="entry name" value="LD03170P"/>
    <property type="match status" value="1"/>
</dbReference>
<dbReference type="SMART" id="SM00325">
    <property type="entry name" value="RhoGEF"/>
    <property type="match status" value="1"/>
</dbReference>
<dbReference type="SUPFAM" id="SSF50729">
    <property type="entry name" value="PH domain-like"/>
    <property type="match status" value="1"/>
</dbReference>
<dbReference type="Proteomes" id="UP000605846">
    <property type="component" value="Unassembled WGS sequence"/>
</dbReference>
<reference evidence="3" key="1">
    <citation type="submission" date="2020-01" db="EMBL/GenBank/DDBJ databases">
        <title>Genome Sequencing of Three Apophysomyces-Like Fungal Strains Confirms a Novel Fungal Genus in the Mucoromycota with divergent Burkholderia-like Endosymbiotic Bacteria.</title>
        <authorList>
            <person name="Stajich J.E."/>
            <person name="Macias A.M."/>
            <person name="Carter-House D."/>
            <person name="Lovett B."/>
            <person name="Kasson L.R."/>
            <person name="Berry K."/>
            <person name="Grigoriev I."/>
            <person name="Chang Y."/>
            <person name="Spatafora J."/>
            <person name="Kasson M.T."/>
        </authorList>
    </citation>
    <scope>NUCLEOTIDE SEQUENCE</scope>
    <source>
        <strain evidence="3">NRRL A-21654</strain>
    </source>
</reference>
<organism evidence="3 4">
    <name type="scientific">Apophysomyces ossiformis</name>
    <dbReference type="NCBI Taxonomy" id="679940"/>
    <lineage>
        <taxon>Eukaryota</taxon>
        <taxon>Fungi</taxon>
        <taxon>Fungi incertae sedis</taxon>
        <taxon>Mucoromycota</taxon>
        <taxon>Mucoromycotina</taxon>
        <taxon>Mucoromycetes</taxon>
        <taxon>Mucorales</taxon>
        <taxon>Mucorineae</taxon>
        <taxon>Mucoraceae</taxon>
        <taxon>Apophysomyces</taxon>
    </lineage>
</organism>
<evidence type="ECO:0000313" key="3">
    <source>
        <dbReference type="EMBL" id="KAF7725249.1"/>
    </source>
</evidence>
<dbReference type="Gene3D" id="1.20.900.10">
    <property type="entry name" value="Dbl homology (DH) domain"/>
    <property type="match status" value="1"/>
</dbReference>
<dbReference type="SUPFAM" id="SSF48065">
    <property type="entry name" value="DBL homology domain (DH-domain)"/>
    <property type="match status" value="1"/>
</dbReference>
<dbReference type="GO" id="GO:0005737">
    <property type="term" value="C:cytoplasm"/>
    <property type="evidence" value="ECO:0007669"/>
    <property type="project" value="TreeGrafter"/>
</dbReference>
<dbReference type="InterPro" id="IPR001849">
    <property type="entry name" value="PH_domain"/>
</dbReference>
<dbReference type="Pfam" id="PF22697">
    <property type="entry name" value="SOS1_NGEF_PH"/>
    <property type="match status" value="1"/>
</dbReference>
<dbReference type="InterPro" id="IPR055251">
    <property type="entry name" value="SOS1_NGEF_PH"/>
</dbReference>
<sequence>MSISMPIQCDHNPYADEQFDIIDSLDYDDVDAGLIDHELVHRQREALVHQLHASEQAYLESLNLLNKIFLQPIRKSSKQSSFNFLGVKKMICTEREIRWLFGNFDDILKIHTEILTSLEERLSIWGPTQIVSDVFQAWFPLLKKVYTTYLDNYDVSVTTYERLTRYQPFKKFVDSAHKDPVLKGATLLSLLQIPAGCVSRHAQLIAKLADATSPMHPDYGGLAKSKQQAIALFDEIRIKVEDADNVDQVLMIQQALVGAPFGVKSQRRLVLQGQLFHTPAVNAKSAKEVRTYLLFSDMLVFVRPKQEGKKTLLQYKGHIILDRARIRPLSPEETGGLQHCLEITSSFQGVDTFNSTYVGSPTVHVMQAQTAEEQQHWLNQLDFVITKLDREAAAATKCRFLFVYTHRSRFGTKKHLR</sequence>
<name>A0A8H7BL41_9FUNG</name>
<dbReference type="SMART" id="SM00233">
    <property type="entry name" value="PH"/>
    <property type="match status" value="1"/>
</dbReference>